<dbReference type="InterPro" id="IPR029045">
    <property type="entry name" value="ClpP/crotonase-like_dom_sf"/>
</dbReference>
<dbReference type="CDD" id="cd06558">
    <property type="entry name" value="crotonase-like"/>
    <property type="match status" value="1"/>
</dbReference>
<evidence type="ECO:0000313" key="5">
    <source>
        <dbReference type="Proteomes" id="UP000500938"/>
    </source>
</evidence>
<dbReference type="GO" id="GO:0016829">
    <property type="term" value="F:lyase activity"/>
    <property type="evidence" value="ECO:0007669"/>
    <property type="project" value="UniProtKB-KW"/>
</dbReference>
<dbReference type="RefSeq" id="WP_171225800.1">
    <property type="nucleotide sequence ID" value="NZ_CP053085.1"/>
</dbReference>
<dbReference type="GO" id="GO:0006635">
    <property type="term" value="P:fatty acid beta-oxidation"/>
    <property type="evidence" value="ECO:0007669"/>
    <property type="project" value="TreeGrafter"/>
</dbReference>
<dbReference type="PANTHER" id="PTHR11941">
    <property type="entry name" value="ENOYL-COA HYDRATASE-RELATED"/>
    <property type="match status" value="1"/>
</dbReference>
<dbReference type="Proteomes" id="UP000500938">
    <property type="component" value="Chromosome"/>
</dbReference>
<dbReference type="FunFam" id="3.90.226.10:FF:000009">
    <property type="entry name" value="Carnitinyl-CoA dehydratase"/>
    <property type="match status" value="1"/>
</dbReference>
<dbReference type="KEGG" id="ggr:HKW67_13070"/>
<dbReference type="Gene3D" id="3.90.226.10">
    <property type="entry name" value="2-enoyl-CoA Hydratase, Chain A, domain 1"/>
    <property type="match status" value="1"/>
</dbReference>
<keyword evidence="5" id="KW-1185">Reference proteome</keyword>
<dbReference type="EMBL" id="CP053085">
    <property type="protein sequence ID" value="QJR36368.1"/>
    <property type="molecule type" value="Genomic_DNA"/>
</dbReference>
<reference evidence="4 5" key="1">
    <citation type="submission" date="2020-05" db="EMBL/GenBank/DDBJ databases">
        <title>Complete genome sequence of Gemmatimonas greenlandica TET16.</title>
        <authorList>
            <person name="Zeng Y."/>
        </authorList>
    </citation>
    <scope>NUCLEOTIDE SEQUENCE [LARGE SCALE GENOMIC DNA]</scope>
    <source>
        <strain evidence="4 5">TET16</strain>
    </source>
</reference>
<organism evidence="4 5">
    <name type="scientific">Gemmatimonas groenlandica</name>
    <dbReference type="NCBI Taxonomy" id="2732249"/>
    <lineage>
        <taxon>Bacteria</taxon>
        <taxon>Pseudomonadati</taxon>
        <taxon>Gemmatimonadota</taxon>
        <taxon>Gemmatimonadia</taxon>
        <taxon>Gemmatimonadales</taxon>
        <taxon>Gemmatimonadaceae</taxon>
        <taxon>Gemmatimonas</taxon>
    </lineage>
</organism>
<keyword evidence="2" id="KW-0456">Lyase</keyword>
<dbReference type="PANTHER" id="PTHR11941:SF54">
    <property type="entry name" value="ENOYL-COA HYDRATASE, MITOCHONDRIAL"/>
    <property type="match status" value="1"/>
</dbReference>
<dbReference type="SUPFAM" id="SSF52096">
    <property type="entry name" value="ClpP/crotonase"/>
    <property type="match status" value="1"/>
</dbReference>
<evidence type="ECO:0000256" key="3">
    <source>
        <dbReference type="RuleBase" id="RU003707"/>
    </source>
</evidence>
<dbReference type="InterPro" id="IPR001753">
    <property type="entry name" value="Enoyl-CoA_hydra/iso"/>
</dbReference>
<name>A0A6M4IQU2_9BACT</name>
<dbReference type="PROSITE" id="PS00166">
    <property type="entry name" value="ENOYL_COA_HYDRATASE"/>
    <property type="match status" value="1"/>
</dbReference>
<gene>
    <name evidence="4" type="ORF">HKW67_13070</name>
</gene>
<evidence type="ECO:0000256" key="1">
    <source>
        <dbReference type="ARBA" id="ARBA00005254"/>
    </source>
</evidence>
<sequence>MTGARDVLVSDCIDGVITITIDRPDARNALRHQTMSELAAAIEAADADDHVRCLVLAGSARAFAAGADITEMLALDGPALLSHPRTLAWQRIWSAGCPMIAAVEGVAFGGGNELVLSCDIAIAGAAARFGQPEITLGWMPGAGGTQRLARSAGKSMTMQLVLTGDAIDAPTALRAGIVSEVVPAGGALARAIEIAHRIASHPRAATRLARQAVLDSYTTTLSDGLLAEHTSFRYLASSDERNARMRAFLDRARATS</sequence>
<protein>
    <submittedName>
        <fullName evidence="4">2,3-dehydroadipyl-CoA hydratase</fullName>
    </submittedName>
</protein>
<accession>A0A6M4IQU2</accession>
<comment type="similarity">
    <text evidence="1 3">Belongs to the enoyl-CoA hydratase/isomerase family.</text>
</comment>
<proteinExistence type="inferred from homology"/>
<dbReference type="InterPro" id="IPR018376">
    <property type="entry name" value="Enoyl-CoA_hyd/isom_CS"/>
</dbReference>
<dbReference type="Pfam" id="PF00378">
    <property type="entry name" value="ECH_1"/>
    <property type="match status" value="1"/>
</dbReference>
<evidence type="ECO:0000313" key="4">
    <source>
        <dbReference type="EMBL" id="QJR36368.1"/>
    </source>
</evidence>
<dbReference type="AlphaFoldDB" id="A0A6M4IQU2"/>
<evidence type="ECO:0000256" key="2">
    <source>
        <dbReference type="ARBA" id="ARBA00023239"/>
    </source>
</evidence>